<evidence type="ECO:0000313" key="1">
    <source>
        <dbReference type="EMBL" id="CAF1438125.1"/>
    </source>
</evidence>
<protein>
    <submittedName>
        <fullName evidence="2">Uncharacterized protein</fullName>
    </submittedName>
</protein>
<reference evidence="2" key="1">
    <citation type="submission" date="2021-02" db="EMBL/GenBank/DDBJ databases">
        <authorList>
            <person name="Nowell W R."/>
        </authorList>
    </citation>
    <scope>NUCLEOTIDE SEQUENCE</scope>
</reference>
<evidence type="ECO:0000313" key="2">
    <source>
        <dbReference type="EMBL" id="CAF4234919.1"/>
    </source>
</evidence>
<organism evidence="2 3">
    <name type="scientific">Didymodactylos carnosus</name>
    <dbReference type="NCBI Taxonomy" id="1234261"/>
    <lineage>
        <taxon>Eukaryota</taxon>
        <taxon>Metazoa</taxon>
        <taxon>Spiralia</taxon>
        <taxon>Gnathifera</taxon>
        <taxon>Rotifera</taxon>
        <taxon>Eurotatoria</taxon>
        <taxon>Bdelloidea</taxon>
        <taxon>Philodinida</taxon>
        <taxon>Philodinidae</taxon>
        <taxon>Didymodactylos</taxon>
    </lineage>
</organism>
<dbReference type="Proteomes" id="UP000682733">
    <property type="component" value="Unassembled WGS sequence"/>
</dbReference>
<sequence length="177" mass="20242">MKEKEPRETCENLLRMNRKSCLSKSIMNEILKEFSRVLPFPNNLPNSFDKLLDNVGQIYQKALKKHREQGDCPFISLQLHLDGLPLVKSSKLGLWALSSTVIELPPHIRNRRRNTLLLSVVVGYGKPDINKWLNLIVRELTVIQENGLVIKQRIGDGITVQCFSSIFKSRLRPPLAS</sequence>
<dbReference type="EMBL" id="CAJNOK010028696">
    <property type="protein sequence ID" value="CAF1438125.1"/>
    <property type="molecule type" value="Genomic_DNA"/>
</dbReference>
<dbReference type="AlphaFoldDB" id="A0A8S2SJF9"/>
<comment type="caution">
    <text evidence="2">The sequence shown here is derived from an EMBL/GenBank/DDBJ whole genome shotgun (WGS) entry which is preliminary data.</text>
</comment>
<name>A0A8S2SJF9_9BILA</name>
<evidence type="ECO:0000313" key="3">
    <source>
        <dbReference type="Proteomes" id="UP000682733"/>
    </source>
</evidence>
<dbReference type="Proteomes" id="UP000677228">
    <property type="component" value="Unassembled WGS sequence"/>
</dbReference>
<dbReference type="EMBL" id="CAJOBA010050491">
    <property type="protein sequence ID" value="CAF4234919.1"/>
    <property type="molecule type" value="Genomic_DNA"/>
</dbReference>
<accession>A0A8S2SJF9</accession>
<proteinExistence type="predicted"/>
<gene>
    <name evidence="1" type="ORF">OVA965_LOCUS34329</name>
    <name evidence="2" type="ORF">TMI583_LOCUS35243</name>
</gene>